<evidence type="ECO:0000313" key="4">
    <source>
        <dbReference type="EMBL" id="KAK5068273.1"/>
    </source>
</evidence>
<dbReference type="EMBL" id="JAVRRF010000001">
    <property type="protein sequence ID" value="KAK5068273.1"/>
    <property type="molecule type" value="Genomic_DNA"/>
</dbReference>
<keyword evidence="2" id="KW-0445">Lipid transport</keyword>
<proteinExistence type="inferred from homology"/>
<dbReference type="Pfam" id="PF08700">
    <property type="entry name" value="VPS51_Exo84_N"/>
    <property type="match status" value="1"/>
</dbReference>
<dbReference type="Proteomes" id="UP001345691">
    <property type="component" value="Unassembled WGS sequence"/>
</dbReference>
<comment type="similarity">
    <text evidence="1 2">Belongs to the VPS51 family.</text>
</comment>
<feature type="region of interest" description="Disordered" evidence="3">
    <location>
        <begin position="66"/>
        <end position="117"/>
    </location>
</feature>
<feature type="compositionally biased region" description="Basic and acidic residues" evidence="3">
    <location>
        <begin position="1"/>
        <end position="11"/>
    </location>
</feature>
<comment type="subcellular location">
    <subcellularLocation>
        <location evidence="2">Golgi apparatus</location>
        <location evidence="2">trans-Golgi network</location>
    </subcellularLocation>
</comment>
<accession>A0ABR0JQV4</accession>
<gene>
    <name evidence="4" type="ORF">LTR69_000391</name>
</gene>
<comment type="caution">
    <text evidence="4">The sequence shown here is derived from an EMBL/GenBank/DDBJ whole genome shotgun (WGS) entry which is preliminary data.</text>
</comment>
<feature type="compositionally biased region" description="Low complexity" evidence="3">
    <location>
        <begin position="77"/>
        <end position="91"/>
    </location>
</feature>
<name>A0ABR0JQV4_9EURO</name>
<evidence type="ECO:0000256" key="3">
    <source>
        <dbReference type="SAM" id="MobiDB-lite"/>
    </source>
</evidence>
<dbReference type="InterPro" id="IPR014812">
    <property type="entry name" value="Vps51"/>
</dbReference>
<keyword evidence="5" id="KW-1185">Reference proteome</keyword>
<comment type="subunit">
    <text evidence="2">Component of the Golgi-associated retrograde protein (GARP) complex.</text>
</comment>
<feature type="region of interest" description="Disordered" evidence="3">
    <location>
        <begin position="1"/>
        <end position="28"/>
    </location>
</feature>
<dbReference type="PANTHER" id="PTHR15954">
    <property type="entry name" value="VACUOLAR PROTEIN SORTING-ASSOCIATED PROTEIN 51 HOMOLOG"/>
    <property type="match status" value="1"/>
</dbReference>
<sequence>MAGNKAVEKGEAFGSQPAGRTSARDKAEFDGAELTPCVAVLRGLLEDAASQTLNHMRLIMATITSPRSESPAIPRITSPSTPSASGTPTSSVRPSFDIPRSGAASPALPQHGTPVPNAAQRRNRAALRDYYNLKAARSAGAGAGADHDLSRKASIVSNASDSTITSYAANNADQESLTTQLDDPSFDTEVYVSELLKTASLRDILKTESALVSEVRNLDGERKALVYDNYSKLIKAVGTIAEMQKGMHKREPDRLTALGIRKDPEPGLDGVEKLGEKLDGLLESVKQLGPQQTEDTKILVEAREKRRQKETVKWALAAPSRLQGMIARGDRDGAEQEYQSVLELLDHWKGVTGVTGLRVWCEQIMKSSEKPEQESDEHQEESET</sequence>
<evidence type="ECO:0000256" key="2">
    <source>
        <dbReference type="RuleBase" id="RU368010"/>
    </source>
</evidence>
<keyword evidence="2" id="KW-0333">Golgi apparatus</keyword>
<keyword evidence="2" id="KW-0813">Transport</keyword>
<evidence type="ECO:0000256" key="1">
    <source>
        <dbReference type="ARBA" id="ARBA00006080"/>
    </source>
</evidence>
<reference evidence="4 5" key="1">
    <citation type="submission" date="2023-08" db="EMBL/GenBank/DDBJ databases">
        <title>Black Yeasts Isolated from many extreme environments.</title>
        <authorList>
            <person name="Coleine C."/>
            <person name="Stajich J.E."/>
            <person name="Selbmann L."/>
        </authorList>
    </citation>
    <scope>NUCLEOTIDE SEQUENCE [LARGE SCALE GENOMIC DNA]</scope>
    <source>
        <strain evidence="4 5">CCFEE 6328</strain>
    </source>
</reference>
<comment type="function">
    <text evidence="2">Acts as component of the GARP complex that is involved in retrograde transport from early and late endosomes to the trans-Golgi network (TGN).</text>
</comment>
<protein>
    <recommendedName>
        <fullName evidence="2">Vacuolar protein sorting-associated protein 51 homolog</fullName>
    </recommendedName>
</protein>
<organism evidence="4 5">
    <name type="scientific">Exophiala sideris</name>
    <dbReference type="NCBI Taxonomy" id="1016849"/>
    <lineage>
        <taxon>Eukaryota</taxon>
        <taxon>Fungi</taxon>
        <taxon>Dikarya</taxon>
        <taxon>Ascomycota</taxon>
        <taxon>Pezizomycotina</taxon>
        <taxon>Eurotiomycetes</taxon>
        <taxon>Chaetothyriomycetidae</taxon>
        <taxon>Chaetothyriales</taxon>
        <taxon>Herpotrichiellaceae</taxon>
        <taxon>Exophiala</taxon>
    </lineage>
</organism>
<evidence type="ECO:0000313" key="5">
    <source>
        <dbReference type="Proteomes" id="UP001345691"/>
    </source>
</evidence>
<dbReference type="PANTHER" id="PTHR15954:SF4">
    <property type="entry name" value="VACUOLAR PROTEIN SORTING-ASSOCIATED PROTEIN 51 HOMOLOG"/>
    <property type="match status" value="1"/>
</dbReference>
<keyword evidence="2" id="KW-0653">Protein transport</keyword>